<evidence type="ECO:0000313" key="3">
    <source>
        <dbReference type="Proteomes" id="UP000324748"/>
    </source>
</evidence>
<name>A0A5B0MMD7_PUCGR</name>
<feature type="region of interest" description="Disordered" evidence="1">
    <location>
        <begin position="29"/>
        <end position="73"/>
    </location>
</feature>
<feature type="compositionally biased region" description="Polar residues" evidence="1">
    <location>
        <begin position="31"/>
        <end position="45"/>
    </location>
</feature>
<evidence type="ECO:0000256" key="1">
    <source>
        <dbReference type="SAM" id="MobiDB-lite"/>
    </source>
</evidence>
<proteinExistence type="predicted"/>
<reference evidence="2 3" key="1">
    <citation type="submission" date="2019-05" db="EMBL/GenBank/DDBJ databases">
        <title>Emergence of the Ug99 lineage of the wheat stem rust pathogen through somatic hybridization.</title>
        <authorList>
            <person name="Li F."/>
            <person name="Upadhyaya N.M."/>
            <person name="Sperschneider J."/>
            <person name="Matny O."/>
            <person name="Nguyen-Phuc H."/>
            <person name="Mago R."/>
            <person name="Raley C."/>
            <person name="Miller M.E."/>
            <person name="Silverstein K.A.T."/>
            <person name="Henningsen E."/>
            <person name="Hirsch C.D."/>
            <person name="Visser B."/>
            <person name="Pretorius Z.A."/>
            <person name="Steffenson B.J."/>
            <person name="Schwessinger B."/>
            <person name="Dodds P.N."/>
            <person name="Figueroa M."/>
        </authorList>
    </citation>
    <scope>NUCLEOTIDE SEQUENCE [LARGE SCALE GENOMIC DNA]</scope>
    <source>
        <strain evidence="2">21-0</strain>
    </source>
</reference>
<evidence type="ECO:0000313" key="2">
    <source>
        <dbReference type="EMBL" id="KAA1077951.1"/>
    </source>
</evidence>
<dbReference type="AlphaFoldDB" id="A0A5B0MMD7"/>
<keyword evidence="3" id="KW-1185">Reference proteome</keyword>
<sequence>MGQAISMMMEAHGTWKCALYSTYHLVDNPNLRGNPTTTSPQVTTKQPRRSRVAPELARSRPGTSSRMEGCASQTDRRTAIRVMGCATRILMVVIAMPL</sequence>
<comment type="caution">
    <text evidence="2">The sequence shown here is derived from an EMBL/GenBank/DDBJ whole genome shotgun (WGS) entry which is preliminary data.</text>
</comment>
<accession>A0A5B0MMD7</accession>
<dbReference type="Proteomes" id="UP000324748">
    <property type="component" value="Unassembled WGS sequence"/>
</dbReference>
<organism evidence="2 3">
    <name type="scientific">Puccinia graminis f. sp. tritici</name>
    <dbReference type="NCBI Taxonomy" id="56615"/>
    <lineage>
        <taxon>Eukaryota</taxon>
        <taxon>Fungi</taxon>
        <taxon>Dikarya</taxon>
        <taxon>Basidiomycota</taxon>
        <taxon>Pucciniomycotina</taxon>
        <taxon>Pucciniomycetes</taxon>
        <taxon>Pucciniales</taxon>
        <taxon>Pucciniaceae</taxon>
        <taxon>Puccinia</taxon>
    </lineage>
</organism>
<dbReference type="EMBL" id="VSWC01000144">
    <property type="protein sequence ID" value="KAA1077951.1"/>
    <property type="molecule type" value="Genomic_DNA"/>
</dbReference>
<protein>
    <submittedName>
        <fullName evidence="2">Uncharacterized protein</fullName>
    </submittedName>
</protein>
<gene>
    <name evidence="2" type="ORF">PGT21_024600</name>
</gene>